<feature type="transmembrane region" description="Helical" evidence="2">
    <location>
        <begin position="20"/>
        <end position="40"/>
    </location>
</feature>
<reference evidence="3" key="3">
    <citation type="submission" date="2025-09" db="UniProtKB">
        <authorList>
            <consortium name="Ensembl"/>
        </authorList>
    </citation>
    <scope>IDENTIFICATION</scope>
</reference>
<proteinExistence type="predicted"/>
<evidence type="ECO:0000313" key="3">
    <source>
        <dbReference type="Ensembl" id="ENSEASP00005045491.1"/>
    </source>
</evidence>
<reference evidence="3" key="2">
    <citation type="submission" date="2025-08" db="UniProtKB">
        <authorList>
            <consortium name="Ensembl"/>
        </authorList>
    </citation>
    <scope>IDENTIFICATION</scope>
</reference>
<feature type="transmembrane region" description="Helical" evidence="2">
    <location>
        <begin position="85"/>
        <end position="105"/>
    </location>
</feature>
<accession>A0A9L0IWY0</accession>
<dbReference type="Proteomes" id="UP000694387">
    <property type="component" value="Chromosome 26"/>
</dbReference>
<feature type="region of interest" description="Disordered" evidence="1">
    <location>
        <begin position="322"/>
        <end position="345"/>
    </location>
</feature>
<name>A0A9L0IWY0_EQUAS</name>
<feature type="transmembrane region" description="Helical" evidence="2">
    <location>
        <begin position="204"/>
        <end position="226"/>
    </location>
</feature>
<protein>
    <submittedName>
        <fullName evidence="3">Uncharacterized protein</fullName>
    </submittedName>
</protein>
<dbReference type="AlphaFoldDB" id="A0A9L0IWY0"/>
<keyword evidence="2" id="KW-0472">Membrane</keyword>
<dbReference type="GeneTree" id="ENSGT00940000168038"/>
<gene>
    <name evidence="3" type="primary">LOC123281038</name>
</gene>
<evidence type="ECO:0000256" key="1">
    <source>
        <dbReference type="SAM" id="MobiDB-lite"/>
    </source>
</evidence>
<keyword evidence="2" id="KW-1133">Transmembrane helix</keyword>
<sequence>MDSSSVLAPPSSWEEDRKFVLRAWCLVFSILATLMALTMMDGRMAYMQGSHTGYVGIWIDCRKHQCAIPGQVTVLIHMSMGCMMLALMLCLVLLLTMGISFWPVFRRLNKIDLVFSSLSFSVGKCQLGGRGALPPQHLSPGLSFRLWGGVSQSFCPAGCWVSVFECLLGSLLHLSLVHLFYFIFLSRGVRGVSHFAMFPSSFRLFAGIILVYRVCVVCVCVCLSWRRGEDVSVSSLSASPGVPVQPRVRLWPHPSAGFLIVLSLTLFVVNCETLRPRPQVSYLVTTYLCWGAAALMLWAGTLSYLNQVGMWSKGTYSRERRVSRRRVTTQSTPRHVSDQQSDADP</sequence>
<feature type="transmembrane region" description="Helical" evidence="2">
    <location>
        <begin position="160"/>
        <end position="184"/>
    </location>
</feature>
<feature type="transmembrane region" description="Helical" evidence="2">
    <location>
        <begin position="281"/>
        <end position="305"/>
    </location>
</feature>
<reference evidence="3 4" key="1">
    <citation type="journal article" date="2020" name="Nat. Commun.">
        <title>Donkey genomes provide new insights into domestication and selection for coat color.</title>
        <authorList>
            <person name="Wang"/>
            <person name="C."/>
            <person name="Li"/>
            <person name="H."/>
            <person name="Guo"/>
            <person name="Y."/>
            <person name="Huang"/>
            <person name="J."/>
            <person name="Sun"/>
            <person name="Y."/>
            <person name="Min"/>
            <person name="J."/>
            <person name="Wang"/>
            <person name="J."/>
            <person name="Fang"/>
            <person name="X."/>
            <person name="Zhao"/>
            <person name="Z."/>
            <person name="Wang"/>
            <person name="S."/>
            <person name="Zhang"/>
            <person name="Y."/>
            <person name="Liu"/>
            <person name="Q."/>
            <person name="Jiang"/>
            <person name="Q."/>
            <person name="Wang"/>
            <person name="X."/>
            <person name="Guo"/>
            <person name="Y."/>
            <person name="Yang"/>
            <person name="C."/>
            <person name="Wang"/>
            <person name="Y."/>
            <person name="Tian"/>
            <person name="F."/>
            <person name="Zhuang"/>
            <person name="G."/>
            <person name="Fan"/>
            <person name="Y."/>
            <person name="Gao"/>
            <person name="Q."/>
            <person name="Li"/>
            <person name="Y."/>
            <person name="Ju"/>
            <person name="Z."/>
            <person name="Li"/>
            <person name="J."/>
            <person name="Li"/>
            <person name="R."/>
            <person name="Hou"/>
            <person name="M."/>
            <person name="Yang"/>
            <person name="G."/>
            <person name="Liu"/>
            <person name="G."/>
            <person name="Liu"/>
            <person name="W."/>
            <person name="Guo"/>
            <person name="J."/>
            <person name="Pan"/>
            <person name="S."/>
            <person name="Fan"/>
            <person name="G."/>
            <person name="Zhang"/>
            <person name="W."/>
            <person name="Zhang"/>
            <person name="R."/>
            <person name="Yu"/>
            <person name="J."/>
            <person name="Zhang"/>
            <person name="X."/>
            <person name="Yin"/>
            <person name="Q."/>
            <person name="Ji"/>
            <person name="C."/>
            <person name="Jin"/>
            <person name="Y."/>
            <person name="Yue"/>
            <person name="G."/>
            <person name="Liu"/>
            <person name="M."/>
            <person name="Xu"/>
            <person name="J."/>
            <person name="Liu"/>
            <person name="S."/>
            <person name="Jordana"/>
            <person name="J."/>
            <person name="Noce"/>
            <person name="A."/>
            <person name="Amills"/>
            <person name="M."/>
            <person name="Wu"/>
            <person name="D.D."/>
            <person name="Li"/>
            <person name="S."/>
            <person name="Zhou"/>
            <person name="X. and Zhong"/>
            <person name="J."/>
        </authorList>
    </citation>
    <scope>NUCLEOTIDE SEQUENCE [LARGE SCALE GENOMIC DNA]</scope>
</reference>
<keyword evidence="2" id="KW-0812">Transmembrane</keyword>
<dbReference type="Ensembl" id="ENSEAST00005077885.1">
    <property type="protein sequence ID" value="ENSEASP00005045491.1"/>
    <property type="gene ID" value="ENSEASG00005026855.1"/>
</dbReference>
<keyword evidence="4" id="KW-1185">Reference proteome</keyword>
<evidence type="ECO:0000256" key="2">
    <source>
        <dbReference type="SAM" id="Phobius"/>
    </source>
</evidence>
<evidence type="ECO:0000313" key="4">
    <source>
        <dbReference type="Proteomes" id="UP000694387"/>
    </source>
</evidence>
<organism evidence="3 4">
    <name type="scientific">Equus asinus</name>
    <name type="common">Donkey</name>
    <name type="synonym">Equus africanus asinus</name>
    <dbReference type="NCBI Taxonomy" id="9793"/>
    <lineage>
        <taxon>Eukaryota</taxon>
        <taxon>Metazoa</taxon>
        <taxon>Chordata</taxon>
        <taxon>Craniata</taxon>
        <taxon>Vertebrata</taxon>
        <taxon>Euteleostomi</taxon>
        <taxon>Mammalia</taxon>
        <taxon>Eutheria</taxon>
        <taxon>Laurasiatheria</taxon>
        <taxon>Perissodactyla</taxon>
        <taxon>Equidae</taxon>
        <taxon>Equus</taxon>
    </lineage>
</organism>